<proteinExistence type="inferred from homology"/>
<dbReference type="OrthoDB" id="431212at2759"/>
<gene>
    <name evidence="9" type="ORF">N0V89_006125</name>
</gene>
<evidence type="ECO:0000256" key="2">
    <source>
        <dbReference type="ARBA" id="ARBA00005697"/>
    </source>
</evidence>
<dbReference type="InterPro" id="IPR045018">
    <property type="entry name" value="Azg-like"/>
</dbReference>
<dbReference type="PANTHER" id="PTHR43337">
    <property type="entry name" value="XANTHINE/URACIL PERMEASE C887.17-RELATED"/>
    <property type="match status" value="1"/>
</dbReference>
<dbReference type="GO" id="GO:0015853">
    <property type="term" value="P:adenine transport"/>
    <property type="evidence" value="ECO:0007669"/>
    <property type="project" value="TreeGrafter"/>
</dbReference>
<evidence type="ECO:0000256" key="8">
    <source>
        <dbReference type="SAM" id="Phobius"/>
    </source>
</evidence>
<dbReference type="GeneID" id="80909655"/>
<feature type="transmembrane region" description="Helical" evidence="8">
    <location>
        <begin position="191"/>
        <end position="216"/>
    </location>
</feature>
<comment type="caution">
    <text evidence="9">The sequence shown here is derived from an EMBL/GenBank/DDBJ whole genome shotgun (WGS) entry which is preliminary data.</text>
</comment>
<keyword evidence="10" id="KW-1185">Reference proteome</keyword>
<dbReference type="EMBL" id="JAPEUX010000004">
    <property type="protein sequence ID" value="KAJ4354389.1"/>
    <property type="molecule type" value="Genomic_DNA"/>
</dbReference>
<dbReference type="InterPro" id="IPR006043">
    <property type="entry name" value="NCS2"/>
</dbReference>
<organism evidence="9 10">
    <name type="scientific">Didymosphaeria variabile</name>
    <dbReference type="NCBI Taxonomy" id="1932322"/>
    <lineage>
        <taxon>Eukaryota</taxon>
        <taxon>Fungi</taxon>
        <taxon>Dikarya</taxon>
        <taxon>Ascomycota</taxon>
        <taxon>Pezizomycotina</taxon>
        <taxon>Dothideomycetes</taxon>
        <taxon>Pleosporomycetidae</taxon>
        <taxon>Pleosporales</taxon>
        <taxon>Massarineae</taxon>
        <taxon>Didymosphaeriaceae</taxon>
        <taxon>Didymosphaeria</taxon>
    </lineage>
</organism>
<keyword evidence="5 8" id="KW-1133">Transmembrane helix</keyword>
<dbReference type="GO" id="GO:0015854">
    <property type="term" value="P:guanine transport"/>
    <property type="evidence" value="ECO:0007669"/>
    <property type="project" value="TreeGrafter"/>
</dbReference>
<comment type="subcellular location">
    <subcellularLocation>
        <location evidence="1">Membrane</location>
        <topology evidence="1">Multi-pass membrane protein</topology>
    </subcellularLocation>
</comment>
<feature type="transmembrane region" description="Helical" evidence="8">
    <location>
        <begin position="228"/>
        <end position="246"/>
    </location>
</feature>
<evidence type="ECO:0000256" key="3">
    <source>
        <dbReference type="ARBA" id="ARBA00022448"/>
    </source>
</evidence>
<evidence type="ECO:0000313" key="9">
    <source>
        <dbReference type="EMBL" id="KAJ4354389.1"/>
    </source>
</evidence>
<keyword evidence="3" id="KW-0813">Transport</keyword>
<dbReference type="Proteomes" id="UP001140513">
    <property type="component" value="Unassembled WGS sequence"/>
</dbReference>
<evidence type="ECO:0000256" key="7">
    <source>
        <dbReference type="SAM" id="MobiDB-lite"/>
    </source>
</evidence>
<evidence type="ECO:0000256" key="5">
    <source>
        <dbReference type="ARBA" id="ARBA00022989"/>
    </source>
</evidence>
<dbReference type="GO" id="GO:0005886">
    <property type="term" value="C:plasma membrane"/>
    <property type="evidence" value="ECO:0007669"/>
    <property type="project" value="TreeGrafter"/>
</dbReference>
<dbReference type="GO" id="GO:0005345">
    <property type="term" value="F:purine nucleobase transmembrane transporter activity"/>
    <property type="evidence" value="ECO:0007669"/>
    <property type="project" value="TreeGrafter"/>
</dbReference>
<comment type="similarity">
    <text evidence="2">Belongs to the nucleobase:cation symporter-2 (NCS2) (TC 2.A.40) family. Azg-like subfamily.</text>
</comment>
<accession>A0A9W8XN00</accession>
<evidence type="ECO:0008006" key="11">
    <source>
        <dbReference type="Google" id="ProtNLM"/>
    </source>
</evidence>
<feature type="region of interest" description="Disordered" evidence="7">
    <location>
        <begin position="366"/>
        <end position="391"/>
    </location>
</feature>
<dbReference type="RefSeq" id="XP_056072163.1">
    <property type="nucleotide sequence ID" value="XM_056214896.1"/>
</dbReference>
<dbReference type="AlphaFoldDB" id="A0A9W8XN00"/>
<feature type="transmembrane region" description="Helical" evidence="8">
    <location>
        <begin position="299"/>
        <end position="319"/>
    </location>
</feature>
<keyword evidence="4 8" id="KW-0812">Transmembrane</keyword>
<evidence type="ECO:0000256" key="1">
    <source>
        <dbReference type="ARBA" id="ARBA00004141"/>
    </source>
</evidence>
<reference evidence="9" key="1">
    <citation type="submission" date="2022-10" db="EMBL/GenBank/DDBJ databases">
        <title>Tapping the CABI collections for fungal endophytes: first genome assemblies for Collariella, Neodidymelliopsis, Ascochyta clinopodiicola, Didymella pomorum, Didymosphaeria variabile, Neocosmospora piperis and Neocucurbitaria cava.</title>
        <authorList>
            <person name="Hill R."/>
        </authorList>
    </citation>
    <scope>NUCLEOTIDE SEQUENCE</scope>
    <source>
        <strain evidence="9">IMI 356815</strain>
    </source>
</reference>
<sequence>MGINAYFAYQVVGYHGSGSVPYNLALTAVFVEGFIFMFLSLVGMRQWLVKIIPVSLKIASACGIGFFLSEIGLGHSAGIGAISGAKTTPLQIAGCSEAYRDENGRGTSFTYFPNTEQGDDRWKFFKKVVDFHPITTLNVLDWNISSAPSQFVLALFTFLYVDIIDCTATLYSMARFSGVVDPDTGDFPRSTLAYCTDALCISVGSLLGVSPVTAFIESGAGIAEGGKTGLTAMTCGICFFVSMFFAPIFASIPPWATGCTLILVGCLMMRQIVMINWRYIGDAVPAFVTVMFIPLGYSAAYGLIAGLLVYTVLNGLIYITKIISRGHLVPDDEDHREYWTIKPHGRLPWFLTASQAIVSRFGHGSTHDLKQDSASLKSGTSQERFRSRSQDTNRELDTVIVMPRDPQDEKVFRKI</sequence>
<dbReference type="Pfam" id="PF00860">
    <property type="entry name" value="Xan_ur_permease"/>
    <property type="match status" value="2"/>
</dbReference>
<evidence type="ECO:0000313" key="10">
    <source>
        <dbReference type="Proteomes" id="UP001140513"/>
    </source>
</evidence>
<keyword evidence="6 8" id="KW-0472">Membrane</keyword>
<protein>
    <recommendedName>
        <fullName evidence="11">Purine transporter</fullName>
    </recommendedName>
</protein>
<evidence type="ECO:0000256" key="6">
    <source>
        <dbReference type="ARBA" id="ARBA00023136"/>
    </source>
</evidence>
<evidence type="ECO:0000256" key="4">
    <source>
        <dbReference type="ARBA" id="ARBA00022692"/>
    </source>
</evidence>
<dbReference type="PANTHER" id="PTHR43337:SF3">
    <property type="entry name" value="PURINE TRANSPORTER"/>
    <property type="match status" value="1"/>
</dbReference>
<name>A0A9W8XN00_9PLEO</name>
<feature type="compositionally biased region" description="Polar residues" evidence="7">
    <location>
        <begin position="372"/>
        <end position="382"/>
    </location>
</feature>
<feature type="transmembrane region" description="Helical" evidence="8">
    <location>
        <begin position="20"/>
        <end position="42"/>
    </location>
</feature>